<dbReference type="Proteomes" id="UP000594262">
    <property type="component" value="Unplaced"/>
</dbReference>
<dbReference type="EnsemblMetazoa" id="CLYHEMT016960.1">
    <property type="protein sequence ID" value="CLYHEMP016960.1"/>
    <property type="gene ID" value="CLYHEMG016960"/>
</dbReference>
<dbReference type="GO" id="GO:0016560">
    <property type="term" value="P:protein import into peroxisome matrix, docking"/>
    <property type="evidence" value="ECO:0007669"/>
    <property type="project" value="TreeGrafter"/>
</dbReference>
<evidence type="ECO:0000313" key="9">
    <source>
        <dbReference type="EnsemblMetazoa" id="CLYHEMP016960.1"/>
    </source>
</evidence>
<dbReference type="GO" id="GO:0005829">
    <property type="term" value="C:cytosol"/>
    <property type="evidence" value="ECO:0007669"/>
    <property type="project" value="TreeGrafter"/>
</dbReference>
<dbReference type="SUPFAM" id="SSF48452">
    <property type="entry name" value="TPR-like"/>
    <property type="match status" value="1"/>
</dbReference>
<keyword evidence="10" id="KW-1185">Reference proteome</keyword>
<protein>
    <recommendedName>
        <fullName evidence="11">Peroxin-5</fullName>
    </recommendedName>
</protein>
<evidence type="ECO:0008006" key="11">
    <source>
        <dbReference type="Google" id="ProtNLM"/>
    </source>
</evidence>
<evidence type="ECO:0000256" key="2">
    <source>
        <dbReference type="ARBA" id="ARBA00004496"/>
    </source>
</evidence>
<dbReference type="SMART" id="SM00028">
    <property type="entry name" value="TPR"/>
    <property type="match status" value="4"/>
</dbReference>
<dbReference type="InterPro" id="IPR013105">
    <property type="entry name" value="TPR_2"/>
</dbReference>
<evidence type="ECO:0000256" key="5">
    <source>
        <dbReference type="ARBA" id="ARBA00022737"/>
    </source>
</evidence>
<keyword evidence="7" id="KW-0576">Peroxisome</keyword>
<keyword evidence="4" id="KW-0963">Cytoplasm</keyword>
<feature type="repeat" description="TPR" evidence="8">
    <location>
        <begin position="302"/>
        <end position="335"/>
    </location>
</feature>
<comment type="similarity">
    <text evidence="3">Belongs to the peroxisomal targeting signal receptor family.</text>
</comment>
<dbReference type="GO" id="GO:0005778">
    <property type="term" value="C:peroxisomal membrane"/>
    <property type="evidence" value="ECO:0007669"/>
    <property type="project" value="TreeGrafter"/>
</dbReference>
<organism evidence="9 10">
    <name type="scientific">Clytia hemisphaerica</name>
    <dbReference type="NCBI Taxonomy" id="252671"/>
    <lineage>
        <taxon>Eukaryota</taxon>
        <taxon>Metazoa</taxon>
        <taxon>Cnidaria</taxon>
        <taxon>Hydrozoa</taxon>
        <taxon>Hydroidolina</taxon>
        <taxon>Leptothecata</taxon>
        <taxon>Obeliida</taxon>
        <taxon>Clytiidae</taxon>
        <taxon>Clytia</taxon>
    </lineage>
</organism>
<keyword evidence="5" id="KW-0677">Repeat</keyword>
<evidence type="ECO:0000256" key="7">
    <source>
        <dbReference type="ARBA" id="ARBA00023140"/>
    </source>
</evidence>
<feature type="repeat" description="TPR" evidence="8">
    <location>
        <begin position="423"/>
        <end position="456"/>
    </location>
</feature>
<name>A0A7M5X4W7_9CNID</name>
<evidence type="ECO:0000256" key="1">
    <source>
        <dbReference type="ARBA" id="ARBA00004275"/>
    </source>
</evidence>
<dbReference type="OrthoDB" id="10006023at2759"/>
<evidence type="ECO:0000256" key="3">
    <source>
        <dbReference type="ARBA" id="ARBA00005348"/>
    </source>
</evidence>
<dbReference type="PROSITE" id="PS50005">
    <property type="entry name" value="TPR"/>
    <property type="match status" value="3"/>
</dbReference>
<dbReference type="InterPro" id="IPR024111">
    <property type="entry name" value="PEX5/PEX5L"/>
</dbReference>
<dbReference type="PANTHER" id="PTHR10130:SF0">
    <property type="entry name" value="GH08708P"/>
    <property type="match status" value="1"/>
</dbReference>
<dbReference type="AlphaFoldDB" id="A0A7M5X4W7"/>
<feature type="repeat" description="TPR" evidence="8">
    <location>
        <begin position="457"/>
        <end position="490"/>
    </location>
</feature>
<evidence type="ECO:0000256" key="4">
    <source>
        <dbReference type="ARBA" id="ARBA00022490"/>
    </source>
</evidence>
<dbReference type="Pfam" id="PF07719">
    <property type="entry name" value="TPR_2"/>
    <property type="match status" value="1"/>
</dbReference>
<evidence type="ECO:0000256" key="8">
    <source>
        <dbReference type="PROSITE-ProRule" id="PRU00339"/>
    </source>
</evidence>
<reference evidence="9" key="1">
    <citation type="submission" date="2021-01" db="UniProtKB">
        <authorList>
            <consortium name="EnsemblMetazoa"/>
        </authorList>
    </citation>
    <scope>IDENTIFICATION</scope>
</reference>
<dbReference type="InterPro" id="IPR019734">
    <property type="entry name" value="TPR_rpt"/>
</dbReference>
<dbReference type="Gene3D" id="1.25.40.10">
    <property type="entry name" value="Tetratricopeptide repeat domain"/>
    <property type="match status" value="1"/>
</dbReference>
<dbReference type="GeneID" id="136824252"/>
<proteinExistence type="inferred from homology"/>
<dbReference type="PANTHER" id="PTHR10130">
    <property type="entry name" value="PEROXISOMAL TARGETING SIGNAL 1 RECEPTOR PEX5"/>
    <property type="match status" value="1"/>
</dbReference>
<keyword evidence="6 8" id="KW-0802">TPR repeat</keyword>
<dbReference type="GO" id="GO:0005052">
    <property type="term" value="F:peroxisome matrix targeting signal-1 binding"/>
    <property type="evidence" value="ECO:0007669"/>
    <property type="project" value="TreeGrafter"/>
</dbReference>
<dbReference type="InterPro" id="IPR011990">
    <property type="entry name" value="TPR-like_helical_dom_sf"/>
</dbReference>
<comment type="subcellular location">
    <subcellularLocation>
        <location evidence="2">Cytoplasm</location>
    </subcellularLocation>
    <subcellularLocation>
        <location evidence="1">Peroxisome</location>
    </subcellularLocation>
</comment>
<evidence type="ECO:0000256" key="6">
    <source>
        <dbReference type="ARBA" id="ARBA00022803"/>
    </source>
</evidence>
<dbReference type="RefSeq" id="XP_066936523.1">
    <property type="nucleotide sequence ID" value="XM_067080422.1"/>
</dbReference>
<accession>A0A7M5X4W7</accession>
<sequence length="573" mass="65510">MTFNSLVAGECGGANPLMKLTEHVHNHSHSERTVDQYKKENGLSNIAIPQTFNMQNLLDEMQDLQRPVGMANISHVENTARDWQQDYTSQYHPKMITPKPDVRLKEVRSANVDNRFNHFQPSYQPVFRPPPSISMQRNSQQNWAHQFLDDSLKEVEHRDREEEKTGKEILESLEAEGDLSKQWVDEFSKKESVITQTQNENEEEEDEDYLNSIPDVTDADVEYWEKLQKDFDELFKNESLMNNEEHSLNSPVSEKEYSFEDSNPFSGHKNPFEEGVKKLNEGDLISAILLFEEAVTQQPEHAEAWQYLGTSQAENEQEFLSIKALNKCVELQPDNLEAWMALSVSYTNESMYLQACQSLKSWIKNNPKYENILSNQLIPTGDLKSEARSNILSSSLVSTETLKEVENIFLTAARLSPQQTIDPQIQIGLGILFNISHEYEKAIDCFKTGLQVKPDSALLWNKLGATLANSGKSAEAIEAYRNALSLRPGFIRCRYNLGISCINLKAYDTAIEHFLSALNMQRQGEDPTRTASTMSENIWDTLRMTMSLHGRSDLLKAVEKRDLGVINREMKTR</sequence>
<evidence type="ECO:0000313" key="10">
    <source>
        <dbReference type="Proteomes" id="UP000594262"/>
    </source>
</evidence>